<feature type="region of interest" description="Disordered" evidence="1">
    <location>
        <begin position="1448"/>
        <end position="1493"/>
    </location>
</feature>
<feature type="region of interest" description="Disordered" evidence="1">
    <location>
        <begin position="1155"/>
        <end position="1174"/>
    </location>
</feature>
<feature type="region of interest" description="Disordered" evidence="1">
    <location>
        <begin position="83"/>
        <end position="111"/>
    </location>
</feature>
<feature type="compositionally biased region" description="Polar residues" evidence="1">
    <location>
        <begin position="528"/>
        <end position="548"/>
    </location>
</feature>
<feature type="compositionally biased region" description="Low complexity" evidence="1">
    <location>
        <begin position="219"/>
        <end position="238"/>
    </location>
</feature>
<feature type="compositionally biased region" description="Low complexity" evidence="1">
    <location>
        <begin position="1472"/>
        <end position="1492"/>
    </location>
</feature>
<feature type="region of interest" description="Disordered" evidence="1">
    <location>
        <begin position="1"/>
        <end position="39"/>
    </location>
</feature>
<feature type="region of interest" description="Disordered" evidence="1">
    <location>
        <begin position="1282"/>
        <end position="1305"/>
    </location>
</feature>
<proteinExistence type="predicted"/>
<evidence type="ECO:0000313" key="2">
    <source>
        <dbReference type="EMBL" id="RKP02243.1"/>
    </source>
</evidence>
<gene>
    <name evidence="2" type="ORF">CXG81DRAFT_25104</name>
</gene>
<feature type="compositionally biased region" description="Low complexity" evidence="1">
    <location>
        <begin position="1161"/>
        <end position="1174"/>
    </location>
</feature>
<sequence>MVFGTASSVTPRSYGTDGTTAGTDGGAGAGAGGDAGSRDHVMADASVDSSMDIERKQATAALLARIDRAIGSVTASSAAMALARSRSQNRDTTAVATPLSTASDAASPLSARSSRWYPSVSSAIPPPSASSASSAPSWAMSSAAAPPLFGAAASRTPTMSATPTMSRTPTMSTTPTMPTTPTTAPTTAAPYTAYSASRSASAWTPKTPAPSATMASQQTPRTASSHASSAPTSGGSSLYPSVPAYPPVPAHVPYVPGAYARAHALRQQQQQQQQQQHYQSSPIAPAAEPSHVTPPSSVRYHAASSSATPWSAAAAASAASHWSEPRMPRPDPISSARFAPSSASRVPSATTSDDRKEAAAAPRRYLSRVGSSSTTPTPAAMMRAGSYGEADHSPSLFSLASPSTAAPTPSHAMASREPMTRSDRRHGPLSSLTARSATTPRSDAMPSSAMPSLTTPAASASTLTAPAAAPPASASASAPAPAPVASSTAAQTYQEYTTHHASPLAGMTSSGSSRSSGVVRRTSDLRAYSQSQSRHPLRSASPSVTGDTSLERRAWARLSGRVRDPLTTTPYARPASVTSTASASSRHAAPATLDDPLRRKVTFAEHTTEKTITRENTSDEYSLSQSQSQSQSGASQSADFSGLPDLDILNDLSLDADLSGVASSSIDDSRSYHAASRRLRPGLTIPASAATLATPPAPAPFPAASTPYTPPITAGLASSTTAATVTPAMQTDPPAGRPFAASAPRGDVAALRGLAFKSSVRLPAAAAAHTVATAQTTPTWSLRAQTLRAEPQSAPPGRSGDPFRRAGAHAAGASSRVAAAQATGFDGFSPIEHASPSHRADTLTRSASHRYGSLRSRSPSPASPASPRGPSTLSATSPSSRRRLLGAHGRPLAGAGVGVGAGAGAGAGASTTGPSARHRAVPLPAMGVMDEFTRLQSEVMALQAADPTLGVMADGARLADEHFVPADHVAFPETNGARLDVLDRDAPLSASASSAMSDDDPSRKARRSTIRGDLDLSMPLPGPTTTSGSTAPSLSTAATATAAWAPPSAAASTFGTPMALTKALPRPNLAANETFESADGETSRMIRDDGDDPLQAYAARNRLLQMQDAMESTAGTARPLDDDDDDLSDDVDAAMGADARSILWEVDMAHGALPSRGPGVSTAPTGPAASAPPWSLPTTAVTATAGPTPLSPASHAAVPTLTTAAVAPVASAVTPSTQRRLDGSILASPSSFFAAKSGQLGRLEGSRRGEERPFWYTPKRDAEGRFLDLIGETPATATRFLPPHAGGAAAGAATDRAPPAEPSRQVRPPLYLSPAEVEAQAQSGLADTAAATGAATTTTTSRAAMTATYTRSGQLPPVVTAPDASAAMRESPWRHDAMATPMGAAPYAAMASPAATRDAARPPPPAFGLAPSPSMASRTPSSGSLFTKRPVSVVQSAFASVFGGLGGSPSAVSTPPTHAAVAPAAEPPTAPIAPSAVSASGSDAPGSPSAGPTVAQSLLPLTLHAPNTRFGLGISQSHHQLLVPPIAYVSRKRVQLQITNALGRMVAYRVESVGPAYRNLAAAASTTSASAAAAGGVRGSKEVLVVRDRVFLWAAEQGTLPADPTHPTLLAITFSPTASGRFTQVWHLRTVNHTFVITLEGNAVTSREALHQAPSTAASSQASSSATASPVSGLRPHAAYGHTDPKTTGTVSRPPSSSSASARPWTDASAVSHPTTASGHEDVVVSTFTSARPALAILHHRRSVRDHVVAFGPMTMAPPWATAVAATAAATNGTRVRTQALQFTNGSSYEMRVDVALVSPHFSLTGGAETQRVRLAPRATAHVSVVFCPKSEGVCRAVMVVHEASRVVARVVLEGKGRMPVAVGLYPSAN</sequence>
<dbReference type="Proteomes" id="UP000274922">
    <property type="component" value="Unassembled WGS sequence"/>
</dbReference>
<feature type="compositionally biased region" description="Low complexity" evidence="1">
    <location>
        <begin position="1692"/>
        <end position="1704"/>
    </location>
</feature>
<feature type="compositionally biased region" description="Basic and acidic residues" evidence="1">
    <location>
        <begin position="595"/>
        <end position="617"/>
    </location>
</feature>
<feature type="region of interest" description="Disordered" evidence="1">
    <location>
        <begin position="263"/>
        <end position="300"/>
    </location>
</feature>
<dbReference type="EMBL" id="ML014148">
    <property type="protein sequence ID" value="RKP02243.1"/>
    <property type="molecule type" value="Genomic_DNA"/>
</dbReference>
<organism evidence="2 3">
    <name type="scientific">Caulochytrium protostelioides</name>
    <dbReference type="NCBI Taxonomy" id="1555241"/>
    <lineage>
        <taxon>Eukaryota</taxon>
        <taxon>Fungi</taxon>
        <taxon>Fungi incertae sedis</taxon>
        <taxon>Chytridiomycota</taxon>
        <taxon>Chytridiomycota incertae sedis</taxon>
        <taxon>Chytridiomycetes</taxon>
        <taxon>Caulochytriales</taxon>
        <taxon>Caulochytriaceae</taxon>
        <taxon>Caulochytrium</taxon>
    </lineage>
</organism>
<feature type="compositionally biased region" description="Polar residues" evidence="1">
    <location>
        <begin position="90"/>
        <end position="104"/>
    </location>
</feature>
<feature type="compositionally biased region" description="Polar residues" evidence="1">
    <location>
        <begin position="430"/>
        <end position="441"/>
    </location>
</feature>
<evidence type="ECO:0000313" key="3">
    <source>
        <dbReference type="Proteomes" id="UP000274922"/>
    </source>
</evidence>
<feature type="compositionally biased region" description="Low complexity" evidence="1">
    <location>
        <begin position="853"/>
        <end position="871"/>
    </location>
</feature>
<feature type="compositionally biased region" description="Low complexity" evidence="1">
    <location>
        <begin position="267"/>
        <end position="276"/>
    </location>
</feature>
<feature type="compositionally biased region" description="Polar residues" evidence="1">
    <location>
        <begin position="1414"/>
        <end position="1425"/>
    </location>
</feature>
<feature type="region of interest" description="Disordered" evidence="1">
    <location>
        <begin position="314"/>
        <end position="548"/>
    </location>
</feature>
<feature type="compositionally biased region" description="Polar residues" evidence="1">
    <location>
        <begin position="491"/>
        <end position="500"/>
    </location>
</feature>
<feature type="compositionally biased region" description="Low complexity" evidence="1">
    <location>
        <begin position="508"/>
        <end position="520"/>
    </location>
</feature>
<feature type="compositionally biased region" description="Low complexity" evidence="1">
    <location>
        <begin position="1451"/>
        <end position="1464"/>
    </location>
</feature>
<feature type="region of interest" description="Disordered" evidence="1">
    <location>
        <begin position="1648"/>
        <end position="1719"/>
    </location>
</feature>
<feature type="region of interest" description="Disordered" evidence="1">
    <location>
        <begin position="851"/>
        <end position="882"/>
    </location>
</feature>
<feature type="compositionally biased region" description="Low complexity" evidence="1">
    <location>
        <begin position="622"/>
        <end position="637"/>
    </location>
</feature>
<accession>A0A4P9XA50</accession>
<evidence type="ECO:0000256" key="1">
    <source>
        <dbReference type="SAM" id="MobiDB-lite"/>
    </source>
</evidence>
<name>A0A4P9XA50_9FUNG</name>
<feature type="compositionally biased region" description="Low complexity" evidence="1">
    <location>
        <begin position="446"/>
        <end position="490"/>
    </location>
</feature>
<feature type="compositionally biased region" description="Low complexity" evidence="1">
    <location>
        <begin position="1023"/>
        <end position="1033"/>
    </location>
</feature>
<feature type="region of interest" description="Disordered" evidence="1">
    <location>
        <begin position="565"/>
        <end position="639"/>
    </location>
</feature>
<feature type="compositionally biased region" description="Low complexity" evidence="1">
    <location>
        <begin position="572"/>
        <end position="591"/>
    </location>
</feature>
<feature type="compositionally biased region" description="Polar residues" evidence="1">
    <location>
        <begin position="395"/>
        <end position="407"/>
    </location>
</feature>
<feature type="compositionally biased region" description="Polar residues" evidence="1">
    <location>
        <begin position="1"/>
        <end position="13"/>
    </location>
</feature>
<feature type="region of interest" description="Disordered" evidence="1">
    <location>
        <begin position="990"/>
        <end position="1033"/>
    </location>
</feature>
<reference evidence="3" key="1">
    <citation type="journal article" date="2018" name="Nat. Microbiol.">
        <title>Leveraging single-cell genomics to expand the fungal tree of life.</title>
        <authorList>
            <person name="Ahrendt S.R."/>
            <person name="Quandt C.A."/>
            <person name="Ciobanu D."/>
            <person name="Clum A."/>
            <person name="Salamov A."/>
            <person name="Andreopoulos B."/>
            <person name="Cheng J.F."/>
            <person name="Woyke T."/>
            <person name="Pelin A."/>
            <person name="Henrissat B."/>
            <person name="Reynolds N.K."/>
            <person name="Benny G.L."/>
            <person name="Smith M.E."/>
            <person name="James T.Y."/>
            <person name="Grigoriev I.V."/>
        </authorList>
    </citation>
    <scope>NUCLEOTIDE SEQUENCE [LARGE SCALE GENOMIC DNA]</scope>
    <source>
        <strain evidence="3">ATCC 52028</strain>
    </source>
</reference>
<feature type="compositionally biased region" description="Low complexity" evidence="1">
    <location>
        <begin position="153"/>
        <end position="202"/>
    </location>
</feature>
<feature type="region of interest" description="Disordered" evidence="1">
    <location>
        <begin position="153"/>
        <end position="238"/>
    </location>
</feature>
<feature type="compositionally biased region" description="Low complexity" evidence="1">
    <location>
        <begin position="334"/>
        <end position="351"/>
    </location>
</feature>
<feature type="compositionally biased region" description="Low complexity" evidence="1">
    <location>
        <begin position="1652"/>
        <end position="1670"/>
    </location>
</feature>
<feature type="region of interest" description="Disordered" evidence="1">
    <location>
        <begin position="1393"/>
        <end position="1425"/>
    </location>
</feature>
<keyword evidence="3" id="KW-1185">Reference proteome</keyword>
<evidence type="ECO:0008006" key="4">
    <source>
        <dbReference type="Google" id="ProtNLM"/>
    </source>
</evidence>
<feature type="compositionally biased region" description="Gly residues" evidence="1">
    <location>
        <begin position="23"/>
        <end position="35"/>
    </location>
</feature>
<protein>
    <recommendedName>
        <fullName evidence="4">Abnormal spindle-like microcephaly-associated protein ASH domain-containing protein</fullName>
    </recommendedName>
</protein>
<feature type="region of interest" description="Disordered" evidence="1">
    <location>
        <begin position="787"/>
        <end position="815"/>
    </location>
</feature>